<dbReference type="EMBL" id="DSDY01000035">
    <property type="protein sequence ID" value="HDS10186.1"/>
    <property type="molecule type" value="Genomic_DNA"/>
</dbReference>
<evidence type="ECO:0008006" key="2">
    <source>
        <dbReference type="Google" id="ProtNLM"/>
    </source>
</evidence>
<protein>
    <recommendedName>
        <fullName evidence="2">MarR family transcriptional regulator</fullName>
    </recommendedName>
</protein>
<organism evidence="1">
    <name type="scientific">Fervidicoccus fontis</name>
    <dbReference type="NCBI Taxonomy" id="683846"/>
    <lineage>
        <taxon>Archaea</taxon>
        <taxon>Thermoproteota</taxon>
        <taxon>Thermoprotei</taxon>
        <taxon>Fervidicoccales</taxon>
        <taxon>Fervidicoccaceae</taxon>
        <taxon>Fervidicoccus</taxon>
    </lineage>
</organism>
<name>A0A7C1HW34_9CREN</name>
<gene>
    <name evidence="1" type="ORF">ENO04_00975</name>
</gene>
<evidence type="ECO:0000313" key="1">
    <source>
        <dbReference type="EMBL" id="HDS10186.1"/>
    </source>
</evidence>
<proteinExistence type="predicted"/>
<reference evidence="1" key="1">
    <citation type="journal article" date="2020" name="mSystems">
        <title>Genome- and Community-Level Interaction Insights into Carbon Utilization and Element Cycling Functions of Hydrothermarchaeota in Hydrothermal Sediment.</title>
        <authorList>
            <person name="Zhou Z."/>
            <person name="Liu Y."/>
            <person name="Xu W."/>
            <person name="Pan J."/>
            <person name="Luo Z.H."/>
            <person name="Li M."/>
        </authorList>
    </citation>
    <scope>NUCLEOTIDE SEQUENCE [LARGE SCALE GENOMIC DNA]</scope>
    <source>
        <strain evidence="1">SpSt-123</strain>
    </source>
</reference>
<comment type="caution">
    <text evidence="1">The sequence shown here is derived from an EMBL/GenBank/DDBJ whole genome shotgun (WGS) entry which is preliminary data.</text>
</comment>
<accession>A0A7C1HW34</accession>
<sequence length="97" mass="11194">MRWLKKREFIIYAHLALRHGGTAVSTTDLVYEVKKTFGTTIRTAKNIVKRLMRAGYIVKVDANNVRVRTLDDSLTELVTSYVSKRRGRRKVNLANRS</sequence>
<dbReference type="AlphaFoldDB" id="A0A7C1HW34"/>